<evidence type="ECO:0000256" key="11">
    <source>
        <dbReference type="ARBA" id="ARBA00022723"/>
    </source>
</evidence>
<evidence type="ECO:0000256" key="6">
    <source>
        <dbReference type="ARBA" id="ARBA00008276"/>
    </source>
</evidence>
<dbReference type="PROSITE" id="PS01012">
    <property type="entry name" value="FOLYLPOLYGLU_SYNT_2"/>
    <property type="match status" value="1"/>
</dbReference>
<dbReference type="GO" id="GO:0004605">
    <property type="term" value="F:phosphatidate cytidylyltransferase activity"/>
    <property type="evidence" value="ECO:0007669"/>
    <property type="project" value="InterPro"/>
</dbReference>
<keyword evidence="16" id="KW-0496">Mitochondrion</keyword>
<dbReference type="GO" id="GO:0005524">
    <property type="term" value="F:ATP binding"/>
    <property type="evidence" value="ECO:0007669"/>
    <property type="project" value="UniProtKB-KW"/>
</dbReference>
<evidence type="ECO:0000256" key="2">
    <source>
        <dbReference type="ARBA" id="ARBA00004273"/>
    </source>
</evidence>
<keyword evidence="13" id="KW-0999">Mitochondrion inner membrane</keyword>
<evidence type="ECO:0000256" key="8">
    <source>
        <dbReference type="ARBA" id="ARBA00022490"/>
    </source>
</evidence>
<dbReference type="Proteomes" id="UP001219933">
    <property type="component" value="Chromosome 1"/>
</dbReference>
<evidence type="ECO:0000256" key="13">
    <source>
        <dbReference type="ARBA" id="ARBA00022792"/>
    </source>
</evidence>
<dbReference type="AlphaFoldDB" id="A0AAF0ET27"/>
<name>A0AAF0ET27_9BASI</name>
<dbReference type="EMBL" id="CP119877">
    <property type="protein sequence ID" value="WFD34037.1"/>
    <property type="molecule type" value="Genomic_DNA"/>
</dbReference>
<comment type="subcellular location">
    <subcellularLocation>
        <location evidence="4">Cytoplasm</location>
    </subcellularLocation>
    <subcellularLocation>
        <location evidence="2">Mitochondrion inner membrane</location>
    </subcellularLocation>
    <subcellularLocation>
        <location evidence="3">Mitochondrion matrix</location>
    </subcellularLocation>
</comment>
<evidence type="ECO:0000313" key="22">
    <source>
        <dbReference type="Proteomes" id="UP001219933"/>
    </source>
</evidence>
<evidence type="ECO:0000256" key="5">
    <source>
        <dbReference type="ARBA" id="ARBA00005150"/>
    </source>
</evidence>
<keyword evidence="8" id="KW-0963">Cytoplasm</keyword>
<evidence type="ECO:0000256" key="16">
    <source>
        <dbReference type="ARBA" id="ARBA00023128"/>
    </source>
</evidence>
<proteinExistence type="inferred from homology"/>
<dbReference type="Gene3D" id="3.90.190.20">
    <property type="entry name" value="Mur ligase, C-terminal domain"/>
    <property type="match status" value="1"/>
</dbReference>
<keyword evidence="12" id="KW-0547">Nucleotide-binding</keyword>
<dbReference type="GO" id="GO:0032049">
    <property type="term" value="P:cardiolipin biosynthetic process"/>
    <property type="evidence" value="ECO:0007669"/>
    <property type="project" value="InterPro"/>
</dbReference>
<accession>A0AAF0ET27</accession>
<evidence type="ECO:0000256" key="19">
    <source>
        <dbReference type="ARBA" id="ARBA00030876"/>
    </source>
</evidence>
<reference evidence="21" key="1">
    <citation type="submission" date="2023-03" db="EMBL/GenBank/DDBJ databases">
        <title>Mating type loci evolution in Malassezia.</title>
        <authorList>
            <person name="Coelho M.A."/>
        </authorList>
    </citation>
    <scope>NUCLEOTIDE SEQUENCE</scope>
    <source>
        <strain evidence="21">CBS 11721</strain>
    </source>
</reference>
<evidence type="ECO:0000256" key="10">
    <source>
        <dbReference type="ARBA" id="ARBA00022598"/>
    </source>
</evidence>
<evidence type="ECO:0000256" key="3">
    <source>
        <dbReference type="ARBA" id="ARBA00004305"/>
    </source>
</evidence>
<keyword evidence="15" id="KW-0460">Magnesium</keyword>
<dbReference type="InterPro" id="IPR036565">
    <property type="entry name" value="Mur-like_cat_sf"/>
</dbReference>
<dbReference type="Gene3D" id="3.40.1190.10">
    <property type="entry name" value="Mur-like, catalytic domain"/>
    <property type="match status" value="1"/>
</dbReference>
<dbReference type="FunFam" id="3.40.1190.10:FF:000009">
    <property type="entry name" value="Folylpolyglutamate synthase"/>
    <property type="match status" value="1"/>
</dbReference>
<gene>
    <name evidence="21" type="primary">MET7</name>
    <name evidence="21" type="ORF">MCUN1_000865</name>
</gene>
<dbReference type="EC" id="6.3.2.17" evidence="7"/>
<evidence type="ECO:0000256" key="4">
    <source>
        <dbReference type="ARBA" id="ARBA00004496"/>
    </source>
</evidence>
<dbReference type="InterPro" id="IPR036615">
    <property type="entry name" value="Mur_ligase_C_dom_sf"/>
</dbReference>
<keyword evidence="14" id="KW-0067">ATP-binding</keyword>
<dbReference type="GO" id="GO:0046872">
    <property type="term" value="F:metal ion binding"/>
    <property type="evidence" value="ECO:0007669"/>
    <property type="project" value="UniProtKB-KW"/>
</dbReference>
<evidence type="ECO:0000256" key="9">
    <source>
        <dbReference type="ARBA" id="ARBA00022563"/>
    </source>
</evidence>
<evidence type="ECO:0000256" key="7">
    <source>
        <dbReference type="ARBA" id="ARBA00013025"/>
    </source>
</evidence>
<keyword evidence="11" id="KW-0479">Metal-binding</keyword>
<evidence type="ECO:0000256" key="15">
    <source>
        <dbReference type="ARBA" id="ARBA00022842"/>
    </source>
</evidence>
<keyword evidence="22" id="KW-1185">Reference proteome</keyword>
<dbReference type="GO" id="GO:0005743">
    <property type="term" value="C:mitochondrial inner membrane"/>
    <property type="evidence" value="ECO:0007669"/>
    <property type="project" value="UniProtKB-SubCell"/>
</dbReference>
<dbReference type="PANTHER" id="PTHR11136:SF5">
    <property type="entry name" value="FOLYLPOLYGLUTAMATE SYNTHASE, MITOCHONDRIAL"/>
    <property type="match status" value="1"/>
</dbReference>
<dbReference type="NCBIfam" id="TIGR01499">
    <property type="entry name" value="folC"/>
    <property type="match status" value="1"/>
</dbReference>
<organism evidence="21 22">
    <name type="scientific">Malassezia cuniculi</name>
    <dbReference type="NCBI Taxonomy" id="948313"/>
    <lineage>
        <taxon>Eukaryota</taxon>
        <taxon>Fungi</taxon>
        <taxon>Dikarya</taxon>
        <taxon>Basidiomycota</taxon>
        <taxon>Ustilaginomycotina</taxon>
        <taxon>Malasseziomycetes</taxon>
        <taxon>Malasseziales</taxon>
        <taxon>Malasseziaceae</taxon>
        <taxon>Malassezia</taxon>
    </lineage>
</organism>
<evidence type="ECO:0000256" key="20">
    <source>
        <dbReference type="ARBA" id="ARBA00047493"/>
    </source>
</evidence>
<evidence type="ECO:0000256" key="1">
    <source>
        <dbReference type="ARBA" id="ARBA00001944"/>
    </source>
</evidence>
<dbReference type="GO" id="GO:0005829">
    <property type="term" value="C:cytosol"/>
    <property type="evidence" value="ECO:0007669"/>
    <property type="project" value="TreeGrafter"/>
</dbReference>
<evidence type="ECO:0000313" key="21">
    <source>
        <dbReference type="EMBL" id="WFD34037.1"/>
    </source>
</evidence>
<comment type="similarity">
    <text evidence="6">Belongs to the folylpolyglutamate synthase family.</text>
</comment>
<dbReference type="Pfam" id="PF09139">
    <property type="entry name" value="Tam41_Mmp37"/>
    <property type="match status" value="1"/>
</dbReference>
<dbReference type="SUPFAM" id="SSF53244">
    <property type="entry name" value="MurD-like peptide ligases, peptide-binding domain"/>
    <property type="match status" value="1"/>
</dbReference>
<comment type="catalytic activity">
    <reaction evidence="20">
        <text>(6S)-5,6,7,8-tetrahydrofolyl-(gamma-L-Glu)(n) + L-glutamate + ATP = (6S)-5,6,7,8-tetrahydrofolyl-(gamma-L-Glu)(n+1) + ADP + phosphate + H(+)</text>
        <dbReference type="Rhea" id="RHEA:10580"/>
        <dbReference type="Rhea" id="RHEA-COMP:14738"/>
        <dbReference type="Rhea" id="RHEA-COMP:14740"/>
        <dbReference type="ChEBI" id="CHEBI:15378"/>
        <dbReference type="ChEBI" id="CHEBI:29985"/>
        <dbReference type="ChEBI" id="CHEBI:30616"/>
        <dbReference type="ChEBI" id="CHEBI:43474"/>
        <dbReference type="ChEBI" id="CHEBI:141005"/>
        <dbReference type="ChEBI" id="CHEBI:456216"/>
        <dbReference type="EC" id="6.3.2.17"/>
    </reaction>
</comment>
<evidence type="ECO:0000256" key="17">
    <source>
        <dbReference type="ARBA" id="ARBA00023136"/>
    </source>
</evidence>
<keyword evidence="9" id="KW-0554">One-carbon metabolism</keyword>
<evidence type="ECO:0000256" key="14">
    <source>
        <dbReference type="ARBA" id="ARBA00022840"/>
    </source>
</evidence>
<protein>
    <recommendedName>
        <fullName evidence="7">tetrahydrofolate synthase</fullName>
        <ecNumber evidence="7">6.3.2.17</ecNumber>
    </recommendedName>
    <alternativeName>
        <fullName evidence="19">Folylpoly-gamma-glutamate synthetase</fullName>
    </alternativeName>
    <alternativeName>
        <fullName evidence="18">Tetrahydrofolylpolyglutamate synthase</fullName>
    </alternativeName>
</protein>
<comment type="cofactor">
    <cofactor evidence="1">
        <name>a monovalent cation</name>
        <dbReference type="ChEBI" id="CHEBI:60242"/>
    </cofactor>
</comment>
<dbReference type="GO" id="GO:0006730">
    <property type="term" value="P:one-carbon metabolic process"/>
    <property type="evidence" value="ECO:0007669"/>
    <property type="project" value="UniProtKB-KW"/>
</dbReference>
<sequence>MADRSYSAAIDALNSLQSNAATIEAIRRSGKTVNELNEPEMVEYLERIGHKQDELNKINVLHITGTKGKGSTSAFCDSLLRQVRPQGAGPIGLYTSPHMVAARERIRIDGVPLSEADFARFFWEVWDRLGENTQRKFETTPLRPVYFRYMTILAMHTFISLNVSATILEVGIGGLYDSTNIVPKPVVTGVSALGIDHTFILGNTIEEIAFQKGGIYKAGAPALTVEQPESAINVLRECAEKAKSSSFEVVSSSSVGDVPLGLPGAHQRSNAALALAMVRAFVSSDTGKTLYPGAAEALTSEGGELPPAALSGLANAFWPGRCQTVPTAGPTYYLDGAHTVESIQCAVRWFVEQARDARRGLIFNCTNGRSAELLLGTFLDEIKRHSDASPSSFFSQVCFCTNNTYANGGSASDLVSRAIDSDDLEKMTVQRELLAAWSRLLDIPSSELKLEAQDTVAEALPSIEHAIGRMRDQNIDSVFVCGSLHLVGGVMAHLQEQGALDEQLHATSHPFPSAKSFPASFVLPSNVPKVTRIVDAEAQQRRELLELFENLKLPHTHFAFAYGSGVFAQAAAHDKSKKMIDLILAVQNPELWHARNLALHPHHYPWIVRILGSWGINKIQHLGGGLWYNPYVSAGDRMVKYGVTSLDNLCNDLIDWDTLYIAGRLHKPVAKLVDTTDGRASLAMQVNLTSAIRVALLLLPEEFSERDLYLKMAELSYIGDFRMRVPGGENANKIRNIVDNQGSLFRIMCADLVMRLGSVKITASSDDAWAALSQDTSTLTRAQLASRLPLNLRRHLMKHYVDNAQQVAVFKEAKDADLHASMARIPDQVKHDDTLMSRFWSAVVEQPDFQDVLLLKVAEIVSRPARIQSLKGIYTAGFTRSIRYVWAKITKYWEGKRQK</sequence>
<dbReference type="GO" id="GO:0004326">
    <property type="term" value="F:tetrahydrofolylpolyglutamate synthase activity"/>
    <property type="evidence" value="ECO:0007669"/>
    <property type="project" value="UniProtKB-EC"/>
</dbReference>
<dbReference type="InterPro" id="IPR001645">
    <property type="entry name" value="Folylpolyglutamate_synth"/>
</dbReference>
<dbReference type="InterPro" id="IPR018109">
    <property type="entry name" value="Folylpolyglutamate_synth_CS"/>
</dbReference>
<dbReference type="PANTHER" id="PTHR11136">
    <property type="entry name" value="FOLYLPOLYGLUTAMATE SYNTHASE-RELATED"/>
    <property type="match status" value="1"/>
</dbReference>
<comment type="pathway">
    <text evidence="5">Cofactor biosynthesis; tetrahydrofolylpolyglutamate biosynthesis.</text>
</comment>
<dbReference type="InterPro" id="IPR015222">
    <property type="entry name" value="Tam41"/>
</dbReference>
<evidence type="ECO:0000256" key="18">
    <source>
        <dbReference type="ARBA" id="ARBA00030592"/>
    </source>
</evidence>
<keyword evidence="10 21" id="KW-0436">Ligase</keyword>
<evidence type="ECO:0000256" key="12">
    <source>
        <dbReference type="ARBA" id="ARBA00022741"/>
    </source>
</evidence>
<keyword evidence="17" id="KW-0472">Membrane</keyword>
<dbReference type="GO" id="GO:0005759">
    <property type="term" value="C:mitochondrial matrix"/>
    <property type="evidence" value="ECO:0007669"/>
    <property type="project" value="UniProtKB-SubCell"/>
</dbReference>
<dbReference type="SUPFAM" id="SSF53623">
    <property type="entry name" value="MurD-like peptide ligases, catalytic domain"/>
    <property type="match status" value="1"/>
</dbReference>